<dbReference type="InterPro" id="IPR050138">
    <property type="entry name" value="DHOase/Allantoinase_Hydrolase"/>
</dbReference>
<comment type="similarity">
    <text evidence="2 6">Belongs to the metallo-dependent hydrolases superfamily. DHOase family. Class I DHOase subfamily.</text>
</comment>
<evidence type="ECO:0000256" key="3">
    <source>
        <dbReference type="ARBA" id="ARBA00022723"/>
    </source>
</evidence>
<gene>
    <name evidence="6" type="primary">pyrC</name>
    <name evidence="8" type="ORF">EV210_1208</name>
</gene>
<keyword evidence="3 6" id="KW-0479">Metal-binding</keyword>
<protein>
    <recommendedName>
        <fullName evidence="6">Dihydroorotase</fullName>
        <shortName evidence="6">DHOase</shortName>
        <ecNumber evidence="6">3.5.2.3</ecNumber>
    </recommendedName>
</protein>
<sequence length="413" mass="44732">MSAQLLKNGRVIDPGQNIDGIQDVLIKEGKIAAIAADIHCEDSEQVDCSGLWITPGLVDGHCHLREPGAVHKETIASGTRAAAKGGFTTVLAMANVTPVPATLKDYRKIQSIIEQTAAVHVVQAASVTKDLKGRDLCDMATLAAAGVKVFSDDGYFIDRAAVLYQALKLAAKLDVTLALHEEDTSLKLYWPTAYEPLNEIVAIARDLEILRVTGGKVHFQHVSTARGVELIRKAKREKLSITAEVCPHHLMLTQEAIYTHGTNAKMAPPLRTVEDIAELIKGLDDGTIDLIATDHAPHAEDDKNTVFDLAANGIIGFETALPLMLSELVQRRGFSPSWLIERMSTIPARVFSLPGGSLAEGAPADICVIDPNRQWVIDRQQMASMSRNTPFHGTEVKGAVMQTFVGGKLIYQL</sequence>
<dbReference type="CDD" id="cd01317">
    <property type="entry name" value="DHOase_IIa"/>
    <property type="match status" value="1"/>
</dbReference>
<dbReference type="InterPro" id="IPR002195">
    <property type="entry name" value="Dihydroorotase_CS"/>
</dbReference>
<feature type="active site" evidence="6">
    <location>
        <position position="294"/>
    </location>
</feature>
<evidence type="ECO:0000256" key="6">
    <source>
        <dbReference type="HAMAP-Rule" id="MF_00220"/>
    </source>
</evidence>
<feature type="binding site" evidence="6">
    <location>
        <position position="180"/>
    </location>
    <ligand>
        <name>Zn(2+)</name>
        <dbReference type="ChEBI" id="CHEBI:29105"/>
        <label>2</label>
    </ligand>
</feature>
<evidence type="ECO:0000256" key="1">
    <source>
        <dbReference type="ARBA" id="ARBA00002368"/>
    </source>
</evidence>
<dbReference type="GO" id="GO:0004038">
    <property type="term" value="F:allantoinase activity"/>
    <property type="evidence" value="ECO:0007669"/>
    <property type="project" value="TreeGrafter"/>
</dbReference>
<dbReference type="GO" id="GO:0006145">
    <property type="term" value="P:purine nucleobase catabolic process"/>
    <property type="evidence" value="ECO:0007669"/>
    <property type="project" value="TreeGrafter"/>
</dbReference>
<feature type="binding site" evidence="6">
    <location>
        <position position="153"/>
    </location>
    <ligand>
        <name>Zn(2+)</name>
        <dbReference type="ChEBI" id="CHEBI:29105"/>
        <label>1</label>
    </ligand>
</feature>
<comment type="pathway">
    <text evidence="6">Pyrimidine metabolism; UMP biosynthesis via de novo pathway; (S)-dihydroorotate from bicarbonate: step 3/3.</text>
</comment>
<feature type="binding site" evidence="6">
    <location>
        <position position="294"/>
    </location>
    <ligand>
        <name>Zn(2+)</name>
        <dbReference type="ChEBI" id="CHEBI:29105"/>
        <label>1</label>
    </ligand>
</feature>
<organism evidence="8 9">
    <name type="scientific">Anaerospora hongkongensis</name>
    <dbReference type="NCBI Taxonomy" id="244830"/>
    <lineage>
        <taxon>Bacteria</taxon>
        <taxon>Bacillati</taxon>
        <taxon>Bacillota</taxon>
        <taxon>Negativicutes</taxon>
        <taxon>Selenomonadales</taxon>
        <taxon>Sporomusaceae</taxon>
        <taxon>Anaerospora</taxon>
    </lineage>
</organism>
<dbReference type="RefSeq" id="WP_165898985.1">
    <property type="nucleotide sequence ID" value="NZ_SLUI01000020.1"/>
</dbReference>
<feature type="binding site" evidence="6">
    <location>
        <position position="95"/>
    </location>
    <ligand>
        <name>substrate</name>
    </ligand>
</feature>
<dbReference type="Proteomes" id="UP000295063">
    <property type="component" value="Unassembled WGS sequence"/>
</dbReference>
<feature type="binding site" evidence="6">
    <location>
        <begin position="63"/>
        <end position="65"/>
    </location>
    <ligand>
        <name>substrate</name>
    </ligand>
</feature>
<evidence type="ECO:0000256" key="4">
    <source>
        <dbReference type="ARBA" id="ARBA00022801"/>
    </source>
</evidence>
<feature type="binding site" evidence="6">
    <location>
        <position position="63"/>
    </location>
    <ligand>
        <name>Zn(2+)</name>
        <dbReference type="ChEBI" id="CHEBI:29105"/>
        <label>1</label>
    </ligand>
</feature>
<dbReference type="InterPro" id="IPR032466">
    <property type="entry name" value="Metal_Hydrolase"/>
</dbReference>
<feature type="binding site" evidence="6">
    <location>
        <position position="298"/>
    </location>
    <ligand>
        <name>substrate</name>
    </ligand>
</feature>
<dbReference type="Pfam" id="PF01979">
    <property type="entry name" value="Amidohydro_1"/>
    <property type="match status" value="1"/>
</dbReference>
<evidence type="ECO:0000256" key="2">
    <source>
        <dbReference type="ARBA" id="ARBA00010286"/>
    </source>
</evidence>
<dbReference type="InterPro" id="IPR011059">
    <property type="entry name" value="Metal-dep_hydrolase_composite"/>
</dbReference>
<dbReference type="PROSITE" id="PS00483">
    <property type="entry name" value="DIHYDROOROTASE_2"/>
    <property type="match status" value="1"/>
</dbReference>
<evidence type="ECO:0000259" key="7">
    <source>
        <dbReference type="Pfam" id="PF01979"/>
    </source>
</evidence>
<proteinExistence type="inferred from homology"/>
<comment type="cofactor">
    <cofactor evidence="6">
        <name>Zn(2+)</name>
        <dbReference type="ChEBI" id="CHEBI:29105"/>
    </cofactor>
    <text evidence="6">Binds 2 Zn(2+) ions per subunit.</text>
</comment>
<evidence type="ECO:0000313" key="9">
    <source>
        <dbReference type="Proteomes" id="UP000295063"/>
    </source>
</evidence>
<feature type="binding site" evidence="6">
    <location>
        <position position="153"/>
    </location>
    <ligand>
        <name>Zn(2+)</name>
        <dbReference type="ChEBI" id="CHEBI:29105"/>
        <label>2</label>
    </ligand>
</feature>
<keyword evidence="9" id="KW-1185">Reference proteome</keyword>
<accession>A0A4R1PXS7</accession>
<feature type="binding site" evidence="6">
    <location>
        <position position="221"/>
    </location>
    <ligand>
        <name>Zn(2+)</name>
        <dbReference type="ChEBI" id="CHEBI:29105"/>
        <label>2</label>
    </ligand>
</feature>
<dbReference type="SUPFAM" id="SSF51338">
    <property type="entry name" value="Composite domain of metallo-dependent hydrolases"/>
    <property type="match status" value="1"/>
</dbReference>
<dbReference type="PANTHER" id="PTHR43668">
    <property type="entry name" value="ALLANTOINASE"/>
    <property type="match status" value="1"/>
</dbReference>
<feature type="domain" description="Amidohydrolase-related" evidence="7">
    <location>
        <begin position="52"/>
        <end position="409"/>
    </location>
</feature>
<dbReference type="HAMAP" id="MF_00220_B">
    <property type="entry name" value="PyrC_classI_B"/>
    <property type="match status" value="1"/>
</dbReference>
<comment type="function">
    <text evidence="1 6">Catalyzes the reversible cyclization of carbamoyl aspartate to dihydroorotate.</text>
</comment>
<dbReference type="EMBL" id="SLUI01000020">
    <property type="protein sequence ID" value="TCL32689.1"/>
    <property type="molecule type" value="Genomic_DNA"/>
</dbReference>
<dbReference type="PANTHER" id="PTHR43668:SF2">
    <property type="entry name" value="ALLANTOINASE"/>
    <property type="match status" value="1"/>
</dbReference>
<evidence type="ECO:0000256" key="5">
    <source>
        <dbReference type="ARBA" id="ARBA00022975"/>
    </source>
</evidence>
<dbReference type="GO" id="GO:0004151">
    <property type="term" value="F:dihydroorotase activity"/>
    <property type="evidence" value="ECO:0007669"/>
    <property type="project" value="UniProtKB-UniRule"/>
</dbReference>
<dbReference type="Gene3D" id="3.20.20.140">
    <property type="entry name" value="Metal-dependent hydrolases"/>
    <property type="match status" value="1"/>
</dbReference>
<dbReference type="NCBIfam" id="TIGR00857">
    <property type="entry name" value="pyrC_multi"/>
    <property type="match status" value="1"/>
</dbReference>
<keyword evidence="4 6" id="KW-0378">Hydrolase</keyword>
<dbReference type="GO" id="GO:0044205">
    <property type="term" value="P:'de novo' UMP biosynthetic process"/>
    <property type="evidence" value="ECO:0007669"/>
    <property type="project" value="UniProtKB-UniRule"/>
</dbReference>
<comment type="catalytic activity">
    <reaction evidence="6">
        <text>(S)-dihydroorotate + H2O = N-carbamoyl-L-aspartate + H(+)</text>
        <dbReference type="Rhea" id="RHEA:24296"/>
        <dbReference type="ChEBI" id="CHEBI:15377"/>
        <dbReference type="ChEBI" id="CHEBI:15378"/>
        <dbReference type="ChEBI" id="CHEBI:30864"/>
        <dbReference type="ChEBI" id="CHEBI:32814"/>
        <dbReference type="EC" id="3.5.2.3"/>
    </reaction>
</comment>
<evidence type="ECO:0000313" key="8">
    <source>
        <dbReference type="EMBL" id="TCL32689.1"/>
    </source>
</evidence>
<dbReference type="EC" id="3.5.2.3" evidence="6"/>
<reference evidence="8 9" key="1">
    <citation type="submission" date="2019-03" db="EMBL/GenBank/DDBJ databases">
        <title>Genomic Encyclopedia of Type Strains, Phase IV (KMG-IV): sequencing the most valuable type-strain genomes for metagenomic binning, comparative biology and taxonomic classification.</title>
        <authorList>
            <person name="Goeker M."/>
        </authorList>
    </citation>
    <scope>NUCLEOTIDE SEQUENCE [LARGE SCALE GENOMIC DNA]</scope>
    <source>
        <strain evidence="8 9">DSM 15969</strain>
    </source>
</reference>
<dbReference type="AlphaFoldDB" id="A0A4R1PXS7"/>
<keyword evidence="5 6" id="KW-0665">Pyrimidine biosynthesis</keyword>
<comment type="caution">
    <text evidence="8">The sequence shown here is derived from an EMBL/GenBank/DDBJ whole genome shotgun (WGS) entry which is preliminary data.</text>
</comment>
<dbReference type="SUPFAM" id="SSF51556">
    <property type="entry name" value="Metallo-dependent hydrolases"/>
    <property type="match status" value="1"/>
</dbReference>
<dbReference type="InterPro" id="IPR004722">
    <property type="entry name" value="DHOase"/>
</dbReference>
<comment type="caution">
    <text evidence="6">Lacks conserved residue(s) required for the propagation of feature annotation.</text>
</comment>
<dbReference type="GO" id="GO:0005737">
    <property type="term" value="C:cytoplasm"/>
    <property type="evidence" value="ECO:0007669"/>
    <property type="project" value="TreeGrafter"/>
</dbReference>
<dbReference type="UniPathway" id="UPA00070">
    <property type="reaction ID" value="UER00117"/>
</dbReference>
<feature type="binding site" evidence="6">
    <location>
        <position position="61"/>
    </location>
    <ligand>
        <name>Zn(2+)</name>
        <dbReference type="ChEBI" id="CHEBI:29105"/>
        <label>1</label>
    </ligand>
</feature>
<name>A0A4R1PXS7_9FIRM</name>
<keyword evidence="6" id="KW-0862">Zinc</keyword>
<dbReference type="GO" id="GO:0008270">
    <property type="term" value="F:zinc ion binding"/>
    <property type="evidence" value="ECO:0007669"/>
    <property type="project" value="UniProtKB-UniRule"/>
</dbReference>
<dbReference type="InterPro" id="IPR006680">
    <property type="entry name" value="Amidohydro-rel"/>
</dbReference>